<name>M2AZI3_9BACT</name>
<dbReference type="PANTHER" id="PTHR11731">
    <property type="entry name" value="PROTEASE FAMILY S9B,C DIPEPTIDYL-PEPTIDASE IV-RELATED"/>
    <property type="match status" value="1"/>
</dbReference>
<organism evidence="3 4">
    <name type="scientific">Rhodopirellula europaea 6C</name>
    <dbReference type="NCBI Taxonomy" id="1263867"/>
    <lineage>
        <taxon>Bacteria</taxon>
        <taxon>Pseudomonadati</taxon>
        <taxon>Planctomycetota</taxon>
        <taxon>Planctomycetia</taxon>
        <taxon>Pirellulales</taxon>
        <taxon>Pirellulaceae</taxon>
        <taxon>Rhodopirellula</taxon>
    </lineage>
</organism>
<evidence type="ECO:0000313" key="3">
    <source>
        <dbReference type="EMBL" id="EMB15394.1"/>
    </source>
</evidence>
<sequence length="1061" mass="121364">MFSVFDLGRRIGTQASVFAVLFFAACDDLHSQDITRRVLEHSDYDHWNTLTGTSISNDGSWIVYTVQSGQIDGEGTLHIHHAETAREYIVERGTGARFTHNSRFIIFRVPPEKKKVKKLREQKTPADEMPQTSLQILELESGELLTLQGVRSFGLPEENSDWVACLMEEATGDNELKKTASDDREVYEVTPEGLQRPTKKLKLKSREELNRQRGRIESLIKNKNSKEDEKNHPAEENTDDDKKDHEQKEKSVGTALKLIHLDTEVLRTFPFVRSFRFSKHGERLAFVTSVEAPEPTKPSPSNEEKETSDNQPDGKDSNGKDNQQHGPVDGVHTIELDSLRHRTIISGIGEYKNLTFSEDGSQLAFISNQDDYESESPSWALYQWKANSKKANRLVGEGDEGLPTGWWLSPQSSQSYSEDGRRLYFETAPVPEEVQKQRLAEAEGREVEEESDNHAKLDIWHWQDPQLQPQQLLEAERERNRRYRAAFILKTNRVVQLEDSEIPSLRIDLRSPSNIAVANTNVPYRKTLSWEVPGFQDVYLVNLNSGHRERVLEKVRWNAAISPQGKHIVWFDAKNGKWFAKATKGKNTKTIEISKGIKHPLYDELNDRPTLPSAYGTAGWLDNDQAFLVYDSHDIWQLDPTGETKPICITLGEGRKNDIRFRYLRLDPEQRSIDRSKTMILSAFRRDTKASGFYALDPPSKKDEAEEDILRPLIMLDESLSRLRKAEDSNQVVFTRSTFRRFPDLWTSTIDFEKIQRVSDANPQQDEISWGTAELTHWKAQDGQELNGILMKPDEFDPAKQYPMIVYFYERKSDSLHSHYPPAAGRSIICFSFYVSRGYLVFIPDIPYKTGEPGQSAANSILPGVDHLVAQGFVDEDRIGMQGHSWGGYQTAYLVTQTDRFACAEAGAPVSNMTSAYGGIRWSSGMSRMFQYERTQSRIGEDLWSAREKYIANSPLFFADKINTPLLILHNDEDGAVPWYQGIELFVALRRLEKPAWMLNYNGDPHWVMGDHNRRDFTIRMQQFFDHYLKDAPEPEWMAVGVPGVDKGNRFGLDLLEPAED</sequence>
<dbReference type="EMBL" id="ANMO01000175">
    <property type="protein sequence ID" value="EMB15394.1"/>
    <property type="molecule type" value="Genomic_DNA"/>
</dbReference>
<protein>
    <submittedName>
        <fullName evidence="3">Acylaminoacyl-peptidase</fullName>
    </submittedName>
</protein>
<dbReference type="InterPro" id="IPR001375">
    <property type="entry name" value="Peptidase_S9_cat"/>
</dbReference>
<evidence type="ECO:0000256" key="1">
    <source>
        <dbReference type="SAM" id="MobiDB-lite"/>
    </source>
</evidence>
<comment type="caution">
    <text evidence="3">The sequence shown here is derived from an EMBL/GenBank/DDBJ whole genome shotgun (WGS) entry which is preliminary data.</text>
</comment>
<dbReference type="GO" id="GO:0008236">
    <property type="term" value="F:serine-type peptidase activity"/>
    <property type="evidence" value="ECO:0007669"/>
    <property type="project" value="InterPro"/>
</dbReference>
<dbReference type="InterPro" id="IPR011042">
    <property type="entry name" value="6-blade_b-propeller_TolB-like"/>
</dbReference>
<dbReference type="InterPro" id="IPR029058">
    <property type="entry name" value="AB_hydrolase_fold"/>
</dbReference>
<dbReference type="PATRIC" id="fig|1263867.3.peg.4146"/>
<dbReference type="SUPFAM" id="SSF53474">
    <property type="entry name" value="alpha/beta-Hydrolases"/>
    <property type="match status" value="1"/>
</dbReference>
<evidence type="ECO:0000259" key="2">
    <source>
        <dbReference type="Pfam" id="PF00326"/>
    </source>
</evidence>
<feature type="compositionally biased region" description="Basic and acidic residues" evidence="1">
    <location>
        <begin position="302"/>
        <end position="323"/>
    </location>
</feature>
<dbReference type="Proteomes" id="UP000011529">
    <property type="component" value="Unassembled WGS sequence"/>
</dbReference>
<dbReference type="AlphaFoldDB" id="M2AZI3"/>
<reference evidence="3" key="1">
    <citation type="submission" date="2012-11" db="EMBL/GenBank/DDBJ databases">
        <title>Permanent draft genomes of Rhodopirellula europaea strain SH398 and 6C.</title>
        <authorList>
            <person name="Richter M."/>
            <person name="Richter-Heitmann T."/>
            <person name="Frank C."/>
            <person name="Harder J."/>
            <person name="Glockner F.O."/>
        </authorList>
    </citation>
    <scope>NUCLEOTIDE SEQUENCE</scope>
    <source>
        <strain evidence="3">6C</strain>
    </source>
</reference>
<feature type="domain" description="Peptidase S9 prolyl oligopeptidase catalytic" evidence="2">
    <location>
        <begin position="852"/>
        <end position="1031"/>
    </location>
</feature>
<dbReference type="Pfam" id="PF00326">
    <property type="entry name" value="Peptidase_S9"/>
    <property type="match status" value="1"/>
</dbReference>
<feature type="region of interest" description="Disordered" evidence="1">
    <location>
        <begin position="288"/>
        <end position="329"/>
    </location>
</feature>
<accession>M2AZI3</accession>
<dbReference type="RefSeq" id="WP_008658925.1">
    <property type="nucleotide sequence ID" value="NZ_ANMO01000175.1"/>
</dbReference>
<keyword evidence="4" id="KW-1185">Reference proteome</keyword>
<evidence type="ECO:0000313" key="4">
    <source>
        <dbReference type="Proteomes" id="UP000011529"/>
    </source>
</evidence>
<dbReference type="SUPFAM" id="SSF82171">
    <property type="entry name" value="DPP6 N-terminal domain-like"/>
    <property type="match status" value="1"/>
</dbReference>
<dbReference type="PANTHER" id="PTHR11731:SF193">
    <property type="entry name" value="DIPEPTIDYL PEPTIDASE 9"/>
    <property type="match status" value="1"/>
</dbReference>
<feature type="region of interest" description="Disordered" evidence="1">
    <location>
        <begin position="174"/>
        <end position="251"/>
    </location>
</feature>
<proteinExistence type="predicted"/>
<dbReference type="InterPro" id="IPR050278">
    <property type="entry name" value="Serine_Prot_S9B/DPPIV"/>
</dbReference>
<gene>
    <name evidence="3" type="ORF">RE6C_03878</name>
</gene>
<dbReference type="GO" id="GO:0006508">
    <property type="term" value="P:proteolysis"/>
    <property type="evidence" value="ECO:0007669"/>
    <property type="project" value="InterPro"/>
</dbReference>
<dbReference type="GO" id="GO:0008239">
    <property type="term" value="F:dipeptidyl-peptidase activity"/>
    <property type="evidence" value="ECO:0007669"/>
    <property type="project" value="TreeGrafter"/>
</dbReference>
<feature type="compositionally biased region" description="Basic and acidic residues" evidence="1">
    <location>
        <begin position="204"/>
        <end position="251"/>
    </location>
</feature>
<dbReference type="Gene3D" id="2.120.10.30">
    <property type="entry name" value="TolB, C-terminal domain"/>
    <property type="match status" value="1"/>
</dbReference>
<feature type="compositionally biased region" description="Basic and acidic residues" evidence="1">
    <location>
        <begin position="174"/>
        <end position="187"/>
    </location>
</feature>
<reference evidence="3" key="2">
    <citation type="journal article" date="2013" name="Mar. Genomics">
        <title>Expression of sulfatases in Rhodopirellula baltica and the diversity of sulfatases in the genus Rhodopirellula.</title>
        <authorList>
            <person name="Wegner C.E."/>
            <person name="Richter-Heitmann T."/>
            <person name="Klindworth A."/>
            <person name="Klockow C."/>
            <person name="Richter M."/>
            <person name="Achstetter T."/>
            <person name="Glockner F.O."/>
            <person name="Harder J."/>
        </authorList>
    </citation>
    <scope>NUCLEOTIDE SEQUENCE [LARGE SCALE GENOMIC DNA]</scope>
    <source>
        <strain evidence="3">6C</strain>
    </source>
</reference>
<dbReference type="Gene3D" id="3.40.50.1820">
    <property type="entry name" value="alpha/beta hydrolase"/>
    <property type="match status" value="1"/>
</dbReference>